<keyword evidence="1" id="KW-0489">Methyltransferase</keyword>
<dbReference type="PANTHER" id="PTHR36112">
    <property type="entry name" value="RIBOSOMAL RNA SMALL SUBUNIT METHYLTRANSFERASE J"/>
    <property type="match status" value="1"/>
</dbReference>
<accession>A0ABW0TDY5</accession>
<evidence type="ECO:0000313" key="1">
    <source>
        <dbReference type="EMBL" id="MFC5587627.1"/>
    </source>
</evidence>
<dbReference type="GO" id="GO:0008168">
    <property type="term" value="F:methyltransferase activity"/>
    <property type="evidence" value="ECO:0007669"/>
    <property type="project" value="UniProtKB-KW"/>
</dbReference>
<gene>
    <name evidence="1" type="ORF">ACFPRA_01725</name>
</gene>
<name>A0ABW0TDY5_9BACL</name>
<reference evidence="2" key="1">
    <citation type="journal article" date="2019" name="Int. J. Syst. Evol. Microbiol.">
        <title>The Global Catalogue of Microorganisms (GCM) 10K type strain sequencing project: providing services to taxonomists for standard genome sequencing and annotation.</title>
        <authorList>
            <consortium name="The Broad Institute Genomics Platform"/>
            <consortium name="The Broad Institute Genome Sequencing Center for Infectious Disease"/>
            <person name="Wu L."/>
            <person name="Ma J."/>
        </authorList>
    </citation>
    <scope>NUCLEOTIDE SEQUENCE [LARGE SCALE GENOMIC DNA]</scope>
    <source>
        <strain evidence="2">CGMCC 4.1434</strain>
    </source>
</reference>
<keyword evidence="1" id="KW-0808">Transferase</keyword>
<dbReference type="Gene3D" id="3.40.50.150">
    <property type="entry name" value="Vaccinia Virus protein VP39"/>
    <property type="match status" value="1"/>
</dbReference>
<protein>
    <submittedName>
        <fullName evidence="1">Class I SAM-dependent methyltransferase</fullName>
        <ecNumber evidence="1">2.1.1.-</ecNumber>
    </submittedName>
</protein>
<dbReference type="EC" id="2.1.1.-" evidence="1"/>
<dbReference type="GO" id="GO:0032259">
    <property type="term" value="P:methylation"/>
    <property type="evidence" value="ECO:0007669"/>
    <property type="project" value="UniProtKB-KW"/>
</dbReference>
<dbReference type="SUPFAM" id="SSF53335">
    <property type="entry name" value="S-adenosyl-L-methionine-dependent methyltransferases"/>
    <property type="match status" value="1"/>
</dbReference>
<evidence type="ECO:0000313" key="2">
    <source>
        <dbReference type="Proteomes" id="UP001596109"/>
    </source>
</evidence>
<dbReference type="EMBL" id="JBHSNO010000001">
    <property type="protein sequence ID" value="MFC5587627.1"/>
    <property type="molecule type" value="Genomic_DNA"/>
</dbReference>
<dbReference type="Proteomes" id="UP001596109">
    <property type="component" value="Unassembled WGS sequence"/>
</dbReference>
<dbReference type="InterPro" id="IPR007536">
    <property type="entry name" value="16SrRNA_methylTrfase_J"/>
</dbReference>
<sequence length="265" mass="29797">MIITTGGRPDERSEMLAMEAVEALGSPFVERNKRSVLHLQEEYRADVLVAGKNRFELYRLGMKEPFFFHPNSAAFRLKRLAKGESDPMIEAAALREGDSFLDCTLGLASDSIVASAAVGDSGKVLGIEADAAVAFITGRGLRSFPTNSEQLHYSMSRIAVIQSVAIDYLRTLPDGSWDIVYIDPMFHQPIEESSNFTPLRKAGVHDMLSQAWMVEAMRVCKRKVVVKDRFDSPVFDRFQLIRKVRPNTKFHFGYLEKEFIVPSSE</sequence>
<comment type="caution">
    <text evidence="1">The sequence shown here is derived from an EMBL/GenBank/DDBJ whole genome shotgun (WGS) entry which is preliminary data.</text>
</comment>
<dbReference type="InterPro" id="IPR029063">
    <property type="entry name" value="SAM-dependent_MTases_sf"/>
</dbReference>
<keyword evidence="2" id="KW-1185">Reference proteome</keyword>
<dbReference type="Pfam" id="PF04445">
    <property type="entry name" value="SAM_MT"/>
    <property type="match status" value="1"/>
</dbReference>
<organism evidence="1 2">
    <name type="scientific">Sporosarcina soli</name>
    <dbReference type="NCBI Taxonomy" id="334736"/>
    <lineage>
        <taxon>Bacteria</taxon>
        <taxon>Bacillati</taxon>
        <taxon>Bacillota</taxon>
        <taxon>Bacilli</taxon>
        <taxon>Bacillales</taxon>
        <taxon>Caryophanaceae</taxon>
        <taxon>Sporosarcina</taxon>
    </lineage>
</organism>
<proteinExistence type="predicted"/>
<dbReference type="PANTHER" id="PTHR36112:SF1">
    <property type="entry name" value="RIBOSOMAL RNA SMALL SUBUNIT METHYLTRANSFERASE J"/>
    <property type="match status" value="1"/>
</dbReference>